<name>A0ABT5JF22_RHOTP</name>
<dbReference type="InterPro" id="IPR011006">
    <property type="entry name" value="CheY-like_superfamily"/>
</dbReference>
<dbReference type="SUPFAM" id="SSF52172">
    <property type="entry name" value="CheY-like"/>
    <property type="match status" value="1"/>
</dbReference>
<reference evidence="2" key="1">
    <citation type="journal article" date="2023" name="Microbiol Resour">
        <title>Genome Sequences of Rhodoplanes serenus and Two Thermotolerant Strains, Rhodoplanes tepidamans and 'Rhodoplanes cryptolactis,' Further Refine the Genus.</title>
        <authorList>
            <person name="Rayyan A.A."/>
            <person name="Kyndt J.A."/>
        </authorList>
    </citation>
    <scope>NUCLEOTIDE SEQUENCE</scope>
    <source>
        <strain evidence="2">DSM 9987</strain>
    </source>
</reference>
<dbReference type="RefSeq" id="WP_272778494.1">
    <property type="nucleotide sequence ID" value="NZ_JAQQLI010000030.1"/>
</dbReference>
<comment type="caution">
    <text evidence="2">The sequence shown here is derived from an EMBL/GenBank/DDBJ whole genome shotgun (WGS) entry which is preliminary data.</text>
</comment>
<evidence type="ECO:0008006" key="4">
    <source>
        <dbReference type="Google" id="ProtNLM"/>
    </source>
</evidence>
<keyword evidence="3" id="KW-1185">Reference proteome</keyword>
<proteinExistence type="predicted"/>
<organism evidence="2 3">
    <name type="scientific">Rhodoplanes tepidamans</name>
    <name type="common">Rhodoplanes cryptolactis</name>
    <dbReference type="NCBI Taxonomy" id="200616"/>
    <lineage>
        <taxon>Bacteria</taxon>
        <taxon>Pseudomonadati</taxon>
        <taxon>Pseudomonadota</taxon>
        <taxon>Alphaproteobacteria</taxon>
        <taxon>Hyphomicrobiales</taxon>
        <taxon>Nitrobacteraceae</taxon>
        <taxon>Rhodoplanes</taxon>
    </lineage>
</organism>
<accession>A0ABT5JF22</accession>
<feature type="region of interest" description="Disordered" evidence="1">
    <location>
        <begin position="111"/>
        <end position="142"/>
    </location>
</feature>
<sequence>MILCADEGTRDTLAFWFGGAGCRTFVARDGHQANRALRDGRCRLLVTDRVLPPWPGLDTFLSLRSRDPALGIAVIESGSIEDRILARVTGATVLLPRPLTRTAVLAALAGGARPQQEAPAEARSHEPLSWSGRLAHRLRTDS</sequence>
<gene>
    <name evidence="2" type="ORF">PQJ73_18355</name>
</gene>
<reference evidence="2" key="2">
    <citation type="submission" date="2023-02" db="EMBL/GenBank/DDBJ databases">
        <authorList>
            <person name="Rayyan A."/>
            <person name="Meyer T."/>
            <person name="Kyndt J.A."/>
        </authorList>
    </citation>
    <scope>NUCLEOTIDE SEQUENCE</scope>
    <source>
        <strain evidence="2">DSM 9987</strain>
    </source>
</reference>
<dbReference type="Gene3D" id="3.40.50.2300">
    <property type="match status" value="1"/>
</dbReference>
<protein>
    <recommendedName>
        <fullName evidence="4">Response regulatory domain-containing protein</fullName>
    </recommendedName>
</protein>
<evidence type="ECO:0000313" key="3">
    <source>
        <dbReference type="Proteomes" id="UP001165652"/>
    </source>
</evidence>
<dbReference type="Proteomes" id="UP001165652">
    <property type="component" value="Unassembled WGS sequence"/>
</dbReference>
<dbReference type="EMBL" id="JAQQLI010000030">
    <property type="protein sequence ID" value="MDC7787655.1"/>
    <property type="molecule type" value="Genomic_DNA"/>
</dbReference>
<evidence type="ECO:0000256" key="1">
    <source>
        <dbReference type="SAM" id="MobiDB-lite"/>
    </source>
</evidence>
<evidence type="ECO:0000313" key="2">
    <source>
        <dbReference type="EMBL" id="MDC7787655.1"/>
    </source>
</evidence>